<dbReference type="eggNOG" id="ENOG502R5Q5">
    <property type="taxonomic scope" value="Eukaryota"/>
</dbReference>
<feature type="transmembrane region" description="Helical" evidence="1">
    <location>
        <begin position="118"/>
        <end position="143"/>
    </location>
</feature>
<protein>
    <submittedName>
        <fullName evidence="2">Uncharacterized protein</fullName>
    </submittedName>
</protein>
<keyword evidence="1" id="KW-1133">Transmembrane helix</keyword>
<keyword evidence="3" id="KW-1185">Reference proteome</keyword>
<accession>A0A022Q205</accession>
<feature type="non-terminal residue" evidence="2">
    <location>
        <position position="1"/>
    </location>
</feature>
<evidence type="ECO:0000313" key="2">
    <source>
        <dbReference type="EMBL" id="EYU20530.1"/>
    </source>
</evidence>
<dbReference type="Proteomes" id="UP000030748">
    <property type="component" value="Unassembled WGS sequence"/>
</dbReference>
<dbReference type="PANTHER" id="PTHR34118:SF1">
    <property type="entry name" value="NF-KAPPA-B INHIBITOR-LIKE PROTEIN"/>
    <property type="match status" value="1"/>
</dbReference>
<organism evidence="2 3">
    <name type="scientific">Erythranthe guttata</name>
    <name type="common">Yellow monkey flower</name>
    <name type="synonym">Mimulus guttatus</name>
    <dbReference type="NCBI Taxonomy" id="4155"/>
    <lineage>
        <taxon>Eukaryota</taxon>
        <taxon>Viridiplantae</taxon>
        <taxon>Streptophyta</taxon>
        <taxon>Embryophyta</taxon>
        <taxon>Tracheophyta</taxon>
        <taxon>Spermatophyta</taxon>
        <taxon>Magnoliopsida</taxon>
        <taxon>eudicotyledons</taxon>
        <taxon>Gunneridae</taxon>
        <taxon>Pentapetalae</taxon>
        <taxon>asterids</taxon>
        <taxon>lamiids</taxon>
        <taxon>Lamiales</taxon>
        <taxon>Phrymaceae</taxon>
        <taxon>Erythranthe</taxon>
    </lineage>
</organism>
<reference evidence="2 3" key="1">
    <citation type="journal article" date="2013" name="Proc. Natl. Acad. Sci. U.S.A.">
        <title>Fine-scale variation in meiotic recombination in Mimulus inferred from population shotgun sequencing.</title>
        <authorList>
            <person name="Hellsten U."/>
            <person name="Wright K.M."/>
            <person name="Jenkins J."/>
            <person name="Shu S."/>
            <person name="Yuan Y."/>
            <person name="Wessler S.R."/>
            <person name="Schmutz J."/>
            <person name="Willis J.H."/>
            <person name="Rokhsar D.S."/>
        </authorList>
    </citation>
    <scope>NUCLEOTIDE SEQUENCE [LARGE SCALE GENOMIC DNA]</scope>
    <source>
        <strain evidence="3">cv. DUN x IM62</strain>
    </source>
</reference>
<name>A0A022Q205_ERYGU</name>
<dbReference type="PANTHER" id="PTHR34118">
    <property type="entry name" value="NF-KAPPA-B INHIBITOR-LIKE PROTEIN-RELATED"/>
    <property type="match status" value="1"/>
</dbReference>
<keyword evidence="1" id="KW-0472">Membrane</keyword>
<dbReference type="AlphaFoldDB" id="A0A022Q205"/>
<gene>
    <name evidence="2" type="ORF">MIMGU_mgv1a024048mg</name>
</gene>
<evidence type="ECO:0000256" key="1">
    <source>
        <dbReference type="SAM" id="Phobius"/>
    </source>
</evidence>
<sequence length="267" mass="30389">NGISGDDVLRAFLKERKLSGDFIAKICDEIWLKAVVGNSNFFEDSDEIDSSWKFNAQQLLDEEEEGGFLKLKITSEWLLGEDSTAPMNKKMAAKIARDDSERRKRLNFLRYEALKRELLLLTVAIGTACSGYCLVALSVQVIVDFEKQMAFPCLYFQLLCKYADNLSREMVPDIFTKRRAKKIGIRSEDLEVAFEKTVKGISIALSSPRLVFPAAIYALWELSQHFGHEIFEFQLTPAMVGLFAYKAAALVQVYRDNEDLELIFPEN</sequence>
<dbReference type="EMBL" id="KI632268">
    <property type="protein sequence ID" value="EYU20530.1"/>
    <property type="molecule type" value="Genomic_DNA"/>
</dbReference>
<proteinExistence type="predicted"/>
<keyword evidence="1" id="KW-0812">Transmembrane</keyword>
<dbReference type="STRING" id="4155.A0A022Q205"/>
<evidence type="ECO:0000313" key="3">
    <source>
        <dbReference type="Proteomes" id="UP000030748"/>
    </source>
</evidence>